<proteinExistence type="predicted"/>
<accession>A0AAE1EE40</accession>
<evidence type="ECO:0000313" key="1">
    <source>
        <dbReference type="EMBL" id="KAK3802603.1"/>
    </source>
</evidence>
<protein>
    <submittedName>
        <fullName evidence="1">Uncharacterized protein</fullName>
    </submittedName>
</protein>
<evidence type="ECO:0000313" key="2">
    <source>
        <dbReference type="Proteomes" id="UP001283361"/>
    </source>
</evidence>
<dbReference type="AlphaFoldDB" id="A0AAE1EE40"/>
<gene>
    <name evidence="1" type="ORF">RRG08_010374</name>
</gene>
<name>A0AAE1EE40_9GAST</name>
<reference evidence="1" key="1">
    <citation type="journal article" date="2023" name="G3 (Bethesda)">
        <title>A reference genome for the long-term kleptoplast-retaining sea slug Elysia crispata morphotype clarki.</title>
        <authorList>
            <person name="Eastman K.E."/>
            <person name="Pendleton A.L."/>
            <person name="Shaikh M.A."/>
            <person name="Suttiyut T."/>
            <person name="Ogas R."/>
            <person name="Tomko P."/>
            <person name="Gavelis G."/>
            <person name="Widhalm J.R."/>
            <person name="Wisecaver J.H."/>
        </authorList>
    </citation>
    <scope>NUCLEOTIDE SEQUENCE</scope>
    <source>
        <strain evidence="1">ECLA1</strain>
    </source>
</reference>
<keyword evidence="2" id="KW-1185">Reference proteome</keyword>
<dbReference type="Proteomes" id="UP001283361">
    <property type="component" value="Unassembled WGS sequence"/>
</dbReference>
<organism evidence="1 2">
    <name type="scientific">Elysia crispata</name>
    <name type="common">lettuce slug</name>
    <dbReference type="NCBI Taxonomy" id="231223"/>
    <lineage>
        <taxon>Eukaryota</taxon>
        <taxon>Metazoa</taxon>
        <taxon>Spiralia</taxon>
        <taxon>Lophotrochozoa</taxon>
        <taxon>Mollusca</taxon>
        <taxon>Gastropoda</taxon>
        <taxon>Heterobranchia</taxon>
        <taxon>Euthyneura</taxon>
        <taxon>Panpulmonata</taxon>
        <taxon>Sacoglossa</taxon>
        <taxon>Placobranchoidea</taxon>
        <taxon>Plakobranchidae</taxon>
        <taxon>Elysia</taxon>
    </lineage>
</organism>
<comment type="caution">
    <text evidence="1">The sequence shown here is derived from an EMBL/GenBank/DDBJ whole genome shotgun (WGS) entry which is preliminary data.</text>
</comment>
<dbReference type="EMBL" id="JAWDGP010000221">
    <property type="protein sequence ID" value="KAK3802603.1"/>
    <property type="molecule type" value="Genomic_DNA"/>
</dbReference>
<sequence>MSIDARRKSIVSITLGLGQGDWVPSQGLAKSSIRSGRPGKRVEVTVIISPDLGFGWRYLRSRPETKTALGYAANEIRRGVIVLARNRNFPKEKGTSCAPYIPGIAGSSEKIRIARENDTYKYTQDSSAVSADLARGVACVYSTPGLGIFLKVGGIPLR</sequence>